<evidence type="ECO:0000256" key="1">
    <source>
        <dbReference type="SAM" id="Phobius"/>
    </source>
</evidence>
<dbReference type="Proteomes" id="UP001174691">
    <property type="component" value="Unassembled WGS sequence"/>
</dbReference>
<name>A0AA38VRU2_9PEZI</name>
<organism evidence="2 3">
    <name type="scientific">Coniochaeta hoffmannii</name>
    <dbReference type="NCBI Taxonomy" id="91930"/>
    <lineage>
        <taxon>Eukaryota</taxon>
        <taxon>Fungi</taxon>
        <taxon>Dikarya</taxon>
        <taxon>Ascomycota</taxon>
        <taxon>Pezizomycotina</taxon>
        <taxon>Sordariomycetes</taxon>
        <taxon>Sordariomycetidae</taxon>
        <taxon>Coniochaetales</taxon>
        <taxon>Coniochaetaceae</taxon>
        <taxon>Coniochaeta</taxon>
    </lineage>
</organism>
<protein>
    <submittedName>
        <fullName evidence="2">Uncharacterized protein</fullName>
    </submittedName>
</protein>
<dbReference type="AlphaFoldDB" id="A0AA38VRU2"/>
<evidence type="ECO:0000313" key="3">
    <source>
        <dbReference type="Proteomes" id="UP001174691"/>
    </source>
</evidence>
<keyword evidence="1" id="KW-0472">Membrane</keyword>
<proteinExistence type="predicted"/>
<keyword evidence="1" id="KW-1133">Transmembrane helix</keyword>
<sequence length="90" mass="10431">MTRADECRLMFLSQSLDHTHTPIMPSPPFGTKAFADCTLEVWERACCGCRHQPSYAGWTWDCRMRRSAFFLLLLLLLLLLVASCPARRRR</sequence>
<accession>A0AA38VRU2</accession>
<keyword evidence="3" id="KW-1185">Reference proteome</keyword>
<comment type="caution">
    <text evidence="2">The sequence shown here is derived from an EMBL/GenBank/DDBJ whole genome shotgun (WGS) entry which is preliminary data.</text>
</comment>
<reference evidence="2" key="1">
    <citation type="submission" date="2022-07" db="EMBL/GenBank/DDBJ databases">
        <title>Fungi with potential for degradation of polypropylene.</title>
        <authorList>
            <person name="Gostincar C."/>
        </authorList>
    </citation>
    <scope>NUCLEOTIDE SEQUENCE</scope>
    <source>
        <strain evidence="2">EXF-13287</strain>
    </source>
</reference>
<feature type="transmembrane region" description="Helical" evidence="1">
    <location>
        <begin position="68"/>
        <end position="86"/>
    </location>
</feature>
<gene>
    <name evidence="2" type="ORF">NKR19_g2825</name>
</gene>
<evidence type="ECO:0000313" key="2">
    <source>
        <dbReference type="EMBL" id="KAJ9160832.1"/>
    </source>
</evidence>
<dbReference type="EMBL" id="JANBVN010000030">
    <property type="protein sequence ID" value="KAJ9160832.1"/>
    <property type="molecule type" value="Genomic_DNA"/>
</dbReference>
<keyword evidence="1" id="KW-0812">Transmembrane</keyword>